<dbReference type="Pfam" id="PF13472">
    <property type="entry name" value="Lipase_GDSL_2"/>
    <property type="match status" value="1"/>
</dbReference>
<sequence>MKKMISAAAAAAVMAGMLPGMNACMAAEPEVYDMTGKEPVLTVDAEDGDYKINVVTGGETETNANVYINGGERVRAYTLDAGEEQDNEQYAVPKDGKITVEVKGDSPNLKEIKIEKLPEREEREHPAIYIAGDSTAQTYNYDTAYPQTGWGQVIGDYFTDDITVENRSMGGRSSKSFDNDGRLDKILAEICPGDYLLIQFGINDGAADKPERYISVEDYKTLITDKYIGEAKKRGAVPILLTATAASWWDEENNCFMESRQDYAVPTKEIAEETGVNLIDVNKIAEEDYNNNLTQDEVFSMYFICEPLESAAYPEGTDDHTHLKEKGARQQAEYIVNELAKIDGLSRYIVTNKAENFTDIDGHWAEEYIMDYAPAMNLCGVSETSFAPDEHISRADFLKMAMEYAGVNGHAFREGECLDASSDDWYRFYLQGALDKGIIPEKMIENCTGTETVTKTVKEATDDAGAVTAEITAYSGEDLMFDADKDITREEAAMLLYGALNAADKLQLTDADVNYTDRDEISGSALEAVITLTAGGAFEGYGDGTFRPTERLTRAEAVKLVSAMDE</sequence>
<organism evidence="6 7">
    <name type="scientific">Candidatus Ornithomonoglobus merdipullorum</name>
    <dbReference type="NCBI Taxonomy" id="2840895"/>
    <lineage>
        <taxon>Bacteria</taxon>
        <taxon>Bacillati</taxon>
        <taxon>Bacillota</taxon>
        <taxon>Clostridia</taxon>
        <taxon>Candidatus Ornithomonoglobus</taxon>
    </lineage>
</organism>
<feature type="domain" description="SLH" evidence="5">
    <location>
        <begin position="512"/>
        <end position="566"/>
    </location>
</feature>
<comment type="caution">
    <text evidence="6">The sequence shown here is derived from an EMBL/GenBank/DDBJ whole genome shotgun (WGS) entry which is preliminary data.</text>
</comment>
<evidence type="ECO:0000256" key="1">
    <source>
        <dbReference type="ARBA" id="ARBA00008668"/>
    </source>
</evidence>
<dbReference type="InterPro" id="IPR001119">
    <property type="entry name" value="SLH_dom"/>
</dbReference>
<dbReference type="InterPro" id="IPR013830">
    <property type="entry name" value="SGNH_hydro"/>
</dbReference>
<dbReference type="PANTHER" id="PTHR43695">
    <property type="entry name" value="PUTATIVE (AFU_ORTHOLOGUE AFUA_2G17250)-RELATED"/>
    <property type="match status" value="1"/>
</dbReference>
<comment type="similarity">
    <text evidence="1">Belongs to the 'GDSL' lipolytic enzyme family.</text>
</comment>
<dbReference type="InterPro" id="IPR037459">
    <property type="entry name" value="RhgT-like"/>
</dbReference>
<dbReference type="AlphaFoldDB" id="A0A9D1MB67"/>
<name>A0A9D1MB67_9FIRM</name>
<dbReference type="InterPro" id="IPR036514">
    <property type="entry name" value="SGNH_hydro_sf"/>
</dbReference>
<dbReference type="Pfam" id="PF00395">
    <property type="entry name" value="SLH"/>
    <property type="match status" value="2"/>
</dbReference>
<keyword evidence="3" id="KW-0378">Hydrolase</keyword>
<dbReference type="Gene3D" id="3.40.50.1110">
    <property type="entry name" value="SGNH hydrolase"/>
    <property type="match status" value="1"/>
</dbReference>
<evidence type="ECO:0000313" key="6">
    <source>
        <dbReference type="EMBL" id="HIU57061.1"/>
    </source>
</evidence>
<accession>A0A9D1MB67</accession>
<evidence type="ECO:0000256" key="3">
    <source>
        <dbReference type="ARBA" id="ARBA00022801"/>
    </source>
</evidence>
<dbReference type="GO" id="GO:0016787">
    <property type="term" value="F:hydrolase activity"/>
    <property type="evidence" value="ECO:0007669"/>
    <property type="project" value="UniProtKB-KW"/>
</dbReference>
<reference evidence="6" key="1">
    <citation type="submission" date="2020-10" db="EMBL/GenBank/DDBJ databases">
        <authorList>
            <person name="Gilroy R."/>
        </authorList>
    </citation>
    <scope>NUCLEOTIDE SEQUENCE</scope>
    <source>
        <strain evidence="6">USAMLcec3-3695</strain>
    </source>
</reference>
<dbReference type="SUPFAM" id="SSF49785">
    <property type="entry name" value="Galactose-binding domain-like"/>
    <property type="match status" value="1"/>
</dbReference>
<gene>
    <name evidence="6" type="ORF">IAA61_04510</name>
</gene>
<reference evidence="6" key="2">
    <citation type="journal article" date="2021" name="PeerJ">
        <title>Extensive microbial diversity within the chicken gut microbiome revealed by metagenomics and culture.</title>
        <authorList>
            <person name="Gilroy R."/>
            <person name="Ravi A."/>
            <person name="Getino M."/>
            <person name="Pursley I."/>
            <person name="Horton D.L."/>
            <person name="Alikhan N.F."/>
            <person name="Baker D."/>
            <person name="Gharbi K."/>
            <person name="Hall N."/>
            <person name="Watson M."/>
            <person name="Adriaenssens E.M."/>
            <person name="Foster-Nyarko E."/>
            <person name="Jarju S."/>
            <person name="Secka A."/>
            <person name="Antonio M."/>
            <person name="Oren A."/>
            <person name="Chaudhuri R.R."/>
            <person name="La Ragione R."/>
            <person name="Hildebrand F."/>
            <person name="Pallen M.J."/>
        </authorList>
    </citation>
    <scope>NUCLEOTIDE SEQUENCE</scope>
    <source>
        <strain evidence="6">USAMLcec3-3695</strain>
    </source>
</reference>
<protein>
    <submittedName>
        <fullName evidence="6">S-layer homology domain-containing protein</fullName>
    </submittedName>
</protein>
<keyword evidence="4" id="KW-0732">Signal</keyword>
<dbReference type="Gene3D" id="2.60.120.430">
    <property type="entry name" value="Galactose-binding lectin"/>
    <property type="match status" value="1"/>
</dbReference>
<evidence type="ECO:0000259" key="5">
    <source>
        <dbReference type="PROSITE" id="PS51272"/>
    </source>
</evidence>
<dbReference type="EMBL" id="DVNB01000049">
    <property type="protein sequence ID" value="HIU57061.1"/>
    <property type="molecule type" value="Genomic_DNA"/>
</dbReference>
<evidence type="ECO:0000256" key="2">
    <source>
        <dbReference type="ARBA" id="ARBA00022737"/>
    </source>
</evidence>
<dbReference type="InterPro" id="IPR008979">
    <property type="entry name" value="Galactose-bd-like_sf"/>
</dbReference>
<dbReference type="SUPFAM" id="SSF52266">
    <property type="entry name" value="SGNH hydrolase"/>
    <property type="match status" value="1"/>
</dbReference>
<evidence type="ECO:0000256" key="4">
    <source>
        <dbReference type="SAM" id="SignalP"/>
    </source>
</evidence>
<feature type="domain" description="SLH" evidence="5">
    <location>
        <begin position="413"/>
        <end position="510"/>
    </location>
</feature>
<feature type="signal peptide" evidence="4">
    <location>
        <begin position="1"/>
        <end position="26"/>
    </location>
</feature>
<evidence type="ECO:0000313" key="7">
    <source>
        <dbReference type="Proteomes" id="UP000824109"/>
    </source>
</evidence>
<dbReference type="PANTHER" id="PTHR43695:SF1">
    <property type="entry name" value="RHAMNOGALACTURONAN ACETYLESTERASE"/>
    <property type="match status" value="1"/>
</dbReference>
<proteinExistence type="inferred from homology"/>
<dbReference type="Proteomes" id="UP000824109">
    <property type="component" value="Unassembled WGS sequence"/>
</dbReference>
<dbReference type="PROSITE" id="PS51272">
    <property type="entry name" value="SLH"/>
    <property type="match status" value="2"/>
</dbReference>
<feature type="chain" id="PRO_5039094089" evidence="4">
    <location>
        <begin position="27"/>
        <end position="566"/>
    </location>
</feature>
<dbReference type="CDD" id="cd01821">
    <property type="entry name" value="Rhamnogalacturan_acetylesterase_like"/>
    <property type="match status" value="1"/>
</dbReference>
<keyword evidence="2" id="KW-0677">Repeat</keyword>